<evidence type="ECO:0000256" key="2">
    <source>
        <dbReference type="ARBA" id="ARBA00005466"/>
    </source>
</evidence>
<dbReference type="PANTHER" id="PTHR42973:SF39">
    <property type="entry name" value="FAD-BINDING PCMH-TYPE DOMAIN-CONTAINING PROTEIN"/>
    <property type="match status" value="1"/>
</dbReference>
<protein>
    <submittedName>
        <fullName evidence="7">FAD-binding oxidoreductase</fullName>
    </submittedName>
</protein>
<dbReference type="InterPro" id="IPR036318">
    <property type="entry name" value="FAD-bd_PCMH-like_sf"/>
</dbReference>
<dbReference type="Proteomes" id="UP001501237">
    <property type="component" value="Unassembled WGS sequence"/>
</dbReference>
<evidence type="ECO:0000256" key="4">
    <source>
        <dbReference type="ARBA" id="ARBA00022827"/>
    </source>
</evidence>
<evidence type="ECO:0000256" key="1">
    <source>
        <dbReference type="ARBA" id="ARBA00001974"/>
    </source>
</evidence>
<keyword evidence="5" id="KW-0560">Oxidoreductase</keyword>
<comment type="caution">
    <text evidence="7">The sequence shown here is derived from an EMBL/GenBank/DDBJ whole genome shotgun (WGS) entry which is preliminary data.</text>
</comment>
<dbReference type="Pfam" id="PF08031">
    <property type="entry name" value="BBE"/>
    <property type="match status" value="1"/>
</dbReference>
<comment type="cofactor">
    <cofactor evidence="1">
        <name>FAD</name>
        <dbReference type="ChEBI" id="CHEBI:57692"/>
    </cofactor>
</comment>
<accession>A0ABP6QDR0</accession>
<dbReference type="Gene3D" id="3.30.43.10">
    <property type="entry name" value="Uridine Diphospho-n-acetylenolpyruvylglucosamine Reductase, domain 2"/>
    <property type="match status" value="1"/>
</dbReference>
<dbReference type="PROSITE" id="PS00862">
    <property type="entry name" value="OX2_COVAL_FAD"/>
    <property type="match status" value="1"/>
</dbReference>
<organism evidence="7 8">
    <name type="scientific">Actinocorallia longicatena</name>
    <dbReference type="NCBI Taxonomy" id="111803"/>
    <lineage>
        <taxon>Bacteria</taxon>
        <taxon>Bacillati</taxon>
        <taxon>Actinomycetota</taxon>
        <taxon>Actinomycetes</taxon>
        <taxon>Streptosporangiales</taxon>
        <taxon>Thermomonosporaceae</taxon>
        <taxon>Actinocorallia</taxon>
    </lineage>
</organism>
<dbReference type="RefSeq" id="WP_344831889.1">
    <property type="nucleotide sequence ID" value="NZ_BAAAUV010000012.1"/>
</dbReference>
<dbReference type="SUPFAM" id="SSF56176">
    <property type="entry name" value="FAD-binding/transporter-associated domain-like"/>
    <property type="match status" value="1"/>
</dbReference>
<dbReference type="InterPro" id="IPR016166">
    <property type="entry name" value="FAD-bd_PCMH"/>
</dbReference>
<dbReference type="InterPro" id="IPR050416">
    <property type="entry name" value="FAD-linked_Oxidoreductase"/>
</dbReference>
<dbReference type="InterPro" id="IPR016167">
    <property type="entry name" value="FAD-bd_PCMH_sub1"/>
</dbReference>
<feature type="domain" description="FAD-binding PCMH-type" evidence="6">
    <location>
        <begin position="27"/>
        <end position="195"/>
    </location>
</feature>
<gene>
    <name evidence="7" type="ORF">GCM10010468_46730</name>
</gene>
<evidence type="ECO:0000313" key="8">
    <source>
        <dbReference type="Proteomes" id="UP001501237"/>
    </source>
</evidence>
<dbReference type="Gene3D" id="3.40.462.20">
    <property type="match status" value="1"/>
</dbReference>
<evidence type="ECO:0000256" key="3">
    <source>
        <dbReference type="ARBA" id="ARBA00022630"/>
    </source>
</evidence>
<dbReference type="InterPro" id="IPR012951">
    <property type="entry name" value="BBE"/>
</dbReference>
<keyword evidence="3" id="KW-0285">Flavoprotein</keyword>
<keyword evidence="8" id="KW-1185">Reference proteome</keyword>
<name>A0ABP6QDR0_9ACTN</name>
<dbReference type="InterPro" id="IPR006094">
    <property type="entry name" value="Oxid_FAD_bind_N"/>
</dbReference>
<dbReference type="InterPro" id="IPR016169">
    <property type="entry name" value="FAD-bd_PCMH_sub2"/>
</dbReference>
<dbReference type="EMBL" id="BAAAUV010000012">
    <property type="protein sequence ID" value="GAA3221549.1"/>
    <property type="molecule type" value="Genomic_DNA"/>
</dbReference>
<evidence type="ECO:0000256" key="5">
    <source>
        <dbReference type="ARBA" id="ARBA00023002"/>
    </source>
</evidence>
<evidence type="ECO:0000259" key="6">
    <source>
        <dbReference type="PROSITE" id="PS51387"/>
    </source>
</evidence>
<comment type="similarity">
    <text evidence="2">Belongs to the oxygen-dependent FAD-linked oxidoreductase family.</text>
</comment>
<dbReference type="Pfam" id="PF01565">
    <property type="entry name" value="FAD_binding_4"/>
    <property type="match status" value="1"/>
</dbReference>
<dbReference type="Gene3D" id="3.30.465.10">
    <property type="match status" value="1"/>
</dbReference>
<dbReference type="PANTHER" id="PTHR42973">
    <property type="entry name" value="BINDING OXIDOREDUCTASE, PUTATIVE (AFU_ORTHOLOGUE AFUA_1G17690)-RELATED"/>
    <property type="match status" value="1"/>
</dbReference>
<keyword evidence="4" id="KW-0274">FAD</keyword>
<reference evidence="8" key="1">
    <citation type="journal article" date="2019" name="Int. J. Syst. Evol. Microbiol.">
        <title>The Global Catalogue of Microorganisms (GCM) 10K type strain sequencing project: providing services to taxonomists for standard genome sequencing and annotation.</title>
        <authorList>
            <consortium name="The Broad Institute Genomics Platform"/>
            <consortium name="The Broad Institute Genome Sequencing Center for Infectious Disease"/>
            <person name="Wu L."/>
            <person name="Ma J."/>
        </authorList>
    </citation>
    <scope>NUCLEOTIDE SEQUENCE [LARGE SCALE GENOMIC DNA]</scope>
    <source>
        <strain evidence="8">JCM 9377</strain>
    </source>
</reference>
<evidence type="ECO:0000313" key="7">
    <source>
        <dbReference type="EMBL" id="GAA3221549.1"/>
    </source>
</evidence>
<sequence>MKANRGPVVRPGESGYDEERLGLNRAVESRPAVVVGAAGEQDVVDAVRLAADRGRAIGVLATGHGPSVSADDAVLINTRRMDGVTVDAASGTARVEAGARWERVLELTAGHGLAPLNGSSPNVGAVGYTVGGGAGLLGRRFGFAADHVRELRLVTADGRLRTVTAESEPDLFWAVRGGKDNFGLVTSMLIDLFPVSELYGGGLYFPGESITEVLHGYAEWSRGVPEEMASSVLFAQNPDLPGVPEPLRGRFVVHVRVAHSGGPAEGERLVRPLRSLAPALLDTVRTMPYAEVGTIHHEPVAEPYASHDRNLLLRELTPDAVEEIISGAGPGSAFVTELRHFGGAYARRPRVPNCVGGRDAAYSLYTGAVPDPGTLHARDTFLARLHPWSTGAVNLNFAGPENTTPTQVASAFTPSDHARLTHLKSRYDPTNLFRVNFNIPPAPSP</sequence>
<proteinExistence type="inferred from homology"/>
<dbReference type="PROSITE" id="PS51387">
    <property type="entry name" value="FAD_PCMH"/>
    <property type="match status" value="1"/>
</dbReference>
<dbReference type="InterPro" id="IPR006093">
    <property type="entry name" value="Oxy_OxRdtase_FAD_BS"/>
</dbReference>